<reference evidence="12" key="1">
    <citation type="submission" date="2023-07" db="EMBL/GenBank/DDBJ databases">
        <title>A draft genome of Kazachstania heterogenica Y-27499.</title>
        <authorList>
            <person name="Donic C."/>
            <person name="Kralova J.S."/>
            <person name="Fidel L."/>
            <person name="Ben-Dor S."/>
            <person name="Jung S."/>
        </authorList>
    </citation>
    <scope>NUCLEOTIDE SEQUENCE [LARGE SCALE GENOMIC DNA]</scope>
    <source>
        <strain evidence="12">Y27499</strain>
    </source>
</reference>
<evidence type="ECO:0000256" key="1">
    <source>
        <dbReference type="ARBA" id="ARBA00004629"/>
    </source>
</evidence>
<gene>
    <name evidence="11" type="ORF">RI543_001017</name>
</gene>
<comment type="caution">
    <text evidence="11">The sequence shown here is derived from an EMBL/GenBank/DDBJ whole genome shotgun (WGS) entry which is preliminary data.</text>
</comment>
<proteinExistence type="predicted"/>
<dbReference type="InterPro" id="IPR007128">
    <property type="entry name" value="PMF1/Nnf1"/>
</dbReference>
<dbReference type="GO" id="GO:0051301">
    <property type="term" value="P:cell division"/>
    <property type="evidence" value="ECO:0007669"/>
    <property type="project" value="UniProtKB-UniRule"/>
</dbReference>
<evidence type="ECO:0000256" key="10">
    <source>
        <dbReference type="SAM" id="Coils"/>
    </source>
</evidence>
<evidence type="ECO:0000256" key="3">
    <source>
        <dbReference type="ARBA" id="ARBA00022618"/>
    </source>
</evidence>
<evidence type="ECO:0000256" key="4">
    <source>
        <dbReference type="ARBA" id="ARBA00022776"/>
    </source>
</evidence>
<keyword evidence="4 9" id="KW-0498">Mitosis</keyword>
<accession>A0AAN8A9K2</accession>
<keyword evidence="2 9" id="KW-0158">Chromosome</keyword>
<dbReference type="AlphaFoldDB" id="A0AAN8A9K2"/>
<evidence type="ECO:0000256" key="5">
    <source>
        <dbReference type="ARBA" id="ARBA00022838"/>
    </source>
</evidence>
<feature type="coiled-coil region" evidence="10">
    <location>
        <begin position="144"/>
        <end position="178"/>
    </location>
</feature>
<evidence type="ECO:0000256" key="2">
    <source>
        <dbReference type="ARBA" id="ARBA00022454"/>
    </source>
</evidence>
<evidence type="ECO:0000313" key="11">
    <source>
        <dbReference type="EMBL" id="KAK5781470.1"/>
    </source>
</evidence>
<dbReference type="PANTHER" id="PTHR15459">
    <property type="entry name" value="POLYAMINE-MODULATED FACTOR 1"/>
    <property type="match status" value="1"/>
</dbReference>
<evidence type="ECO:0000256" key="9">
    <source>
        <dbReference type="PIRNR" id="PIRNR027153"/>
    </source>
</evidence>
<dbReference type="GO" id="GO:0007059">
    <property type="term" value="P:chromosome segregation"/>
    <property type="evidence" value="ECO:0007669"/>
    <property type="project" value="UniProtKB-UniRule"/>
</dbReference>
<keyword evidence="5 9" id="KW-0995">Kinetochore</keyword>
<keyword evidence="10" id="KW-0175">Coiled coil</keyword>
<dbReference type="GO" id="GO:0005634">
    <property type="term" value="C:nucleus"/>
    <property type="evidence" value="ECO:0007669"/>
    <property type="project" value="UniProtKB-SubCell"/>
</dbReference>
<dbReference type="Pfam" id="PF03980">
    <property type="entry name" value="Nnf1"/>
    <property type="match status" value="1"/>
</dbReference>
<keyword evidence="6 9" id="KW-0539">Nucleus</keyword>
<keyword evidence="7 9" id="KW-0131">Cell cycle</keyword>
<keyword evidence="3 9" id="KW-0132">Cell division</keyword>
<evidence type="ECO:0000313" key="12">
    <source>
        <dbReference type="Proteomes" id="UP001306508"/>
    </source>
</evidence>
<keyword evidence="12" id="KW-1185">Reference proteome</keyword>
<dbReference type="PANTHER" id="PTHR15459:SF3">
    <property type="entry name" value="POLYAMINE-MODULATED FACTOR 1"/>
    <property type="match status" value="1"/>
</dbReference>
<evidence type="ECO:0000256" key="7">
    <source>
        <dbReference type="ARBA" id="ARBA00023306"/>
    </source>
</evidence>
<keyword evidence="8 9" id="KW-0137">Centromere</keyword>
<dbReference type="EMBL" id="JAWIZZ010000035">
    <property type="protein sequence ID" value="KAK5781470.1"/>
    <property type="molecule type" value="Genomic_DNA"/>
</dbReference>
<dbReference type="InterPro" id="IPR016851">
    <property type="entry name" value="Nnf1"/>
</dbReference>
<dbReference type="Proteomes" id="UP001306508">
    <property type="component" value="Unassembled WGS sequence"/>
</dbReference>
<comment type="subcellular location">
    <subcellularLocation>
        <location evidence="1 9">Chromosome</location>
        <location evidence="1 9">Centromere</location>
        <location evidence="1 9">Kinetochore</location>
    </subcellularLocation>
    <subcellularLocation>
        <location evidence="9">Nucleus</location>
    </subcellularLocation>
    <text evidence="9">Associated with the kinetochore.</text>
</comment>
<dbReference type="GO" id="GO:0000444">
    <property type="term" value="C:MIS12/MIND type complex"/>
    <property type="evidence" value="ECO:0007669"/>
    <property type="project" value="UniProtKB-UniRule"/>
</dbReference>
<name>A0AAN8A9K2_9SACH</name>
<evidence type="ECO:0000256" key="6">
    <source>
        <dbReference type="ARBA" id="ARBA00023242"/>
    </source>
</evidence>
<dbReference type="PIRSF" id="PIRSF027153">
    <property type="entry name" value="Nnf1p"/>
    <property type="match status" value="1"/>
</dbReference>
<evidence type="ECO:0000256" key="8">
    <source>
        <dbReference type="ARBA" id="ARBA00023328"/>
    </source>
</evidence>
<organism evidence="11 12">
    <name type="scientific">Arxiozyma heterogenica</name>
    <dbReference type="NCBI Taxonomy" id="278026"/>
    <lineage>
        <taxon>Eukaryota</taxon>
        <taxon>Fungi</taxon>
        <taxon>Dikarya</taxon>
        <taxon>Ascomycota</taxon>
        <taxon>Saccharomycotina</taxon>
        <taxon>Saccharomycetes</taxon>
        <taxon>Saccharomycetales</taxon>
        <taxon>Saccharomycetaceae</taxon>
        <taxon>Arxiozyma</taxon>
    </lineage>
</organism>
<sequence length="215" mass="25511">MVQETTNVQKIRFLRLNQVFDRALKQSLVKFQDWEKFSSCFPTYSKTKDGITHLMNCQKQVVQFWIGLNHKEFEELLVDRQVKEKLDELDELLSEANTRLEYKINNESNDEKEKDSDIMDRPISELTPNELLDCNLYTERQGAIEKLDERLKKVRNINEGLLQEIMQLETDVKKDIKEIDDTYSRFFGQKILDAPDKELTEGLHDMLIQEGEYNR</sequence>
<protein>
    <recommendedName>
        <fullName evidence="9">Kinetochore-associated protein</fullName>
    </recommendedName>
</protein>